<dbReference type="RefSeq" id="XP_040874868.1">
    <property type="nucleotide sequence ID" value="XM_041028979.1"/>
</dbReference>
<organism evidence="2 3">
    <name type="scientific">Aureobasidium melanogenum (strain CBS 110374)</name>
    <name type="common">Aureobasidium pullulans var. melanogenum</name>
    <dbReference type="NCBI Taxonomy" id="1043003"/>
    <lineage>
        <taxon>Eukaryota</taxon>
        <taxon>Fungi</taxon>
        <taxon>Dikarya</taxon>
        <taxon>Ascomycota</taxon>
        <taxon>Pezizomycotina</taxon>
        <taxon>Dothideomycetes</taxon>
        <taxon>Dothideomycetidae</taxon>
        <taxon>Dothideales</taxon>
        <taxon>Saccotheciaceae</taxon>
        <taxon>Aureobasidium</taxon>
    </lineage>
</organism>
<proteinExistence type="predicted"/>
<sequence length="291" mass="31751">MPESVQASKGPMTTNQDHASEPTARSILQTDSRIVKILRKGLRIFPRRSREDVKRKAQNSNGTASLHLKEEPGLRLYNFPSRPSSPTLFVSAASSPPTRGLPLIPSTASEVRSRLGGISTKGALTPLLSGRNIDNGSGHCLQTRGYSKFVATNDYSSIDGVSDGGKLAHDEDVSQSSSLQTLYEFVSSKETSQPQRPPSSEDQCLPCRESWVLPRSASTLQGTSPQSTCEQTTTSPMALRKPADSRKGPRPVSPQTPPPSPNCNKDSSRNWPLPNPTLYRTFQEEGFIVYR</sequence>
<keyword evidence="3" id="KW-1185">Reference proteome</keyword>
<evidence type="ECO:0000313" key="2">
    <source>
        <dbReference type="EMBL" id="KEQ57844.1"/>
    </source>
</evidence>
<dbReference type="AlphaFoldDB" id="A0A074VFS7"/>
<feature type="region of interest" description="Disordered" evidence="1">
    <location>
        <begin position="47"/>
        <end position="69"/>
    </location>
</feature>
<protein>
    <submittedName>
        <fullName evidence="2">Uncharacterized protein</fullName>
    </submittedName>
</protein>
<feature type="compositionally biased region" description="Pro residues" evidence="1">
    <location>
        <begin position="251"/>
        <end position="261"/>
    </location>
</feature>
<name>A0A074VFS7_AURM1</name>
<dbReference type="EMBL" id="KL584868">
    <property type="protein sequence ID" value="KEQ57844.1"/>
    <property type="molecule type" value="Genomic_DNA"/>
</dbReference>
<gene>
    <name evidence="2" type="ORF">M437DRAFT_89141</name>
</gene>
<feature type="region of interest" description="Disordered" evidence="1">
    <location>
        <begin position="1"/>
        <end position="30"/>
    </location>
</feature>
<evidence type="ECO:0000313" key="3">
    <source>
        <dbReference type="Proteomes" id="UP000030672"/>
    </source>
</evidence>
<feature type="compositionally biased region" description="Polar residues" evidence="1">
    <location>
        <begin position="217"/>
        <end position="236"/>
    </location>
</feature>
<dbReference type="GeneID" id="63922352"/>
<feature type="compositionally biased region" description="Polar residues" evidence="1">
    <location>
        <begin position="1"/>
        <end position="17"/>
    </location>
</feature>
<dbReference type="HOGENOM" id="CLU_956398_0_0_1"/>
<accession>A0A074VFS7</accession>
<reference evidence="2 3" key="1">
    <citation type="journal article" date="2014" name="BMC Genomics">
        <title>Genome sequencing of four Aureobasidium pullulans varieties: biotechnological potential, stress tolerance, and description of new species.</title>
        <authorList>
            <person name="Gostin Ar C."/>
            <person name="Ohm R.A."/>
            <person name="Kogej T."/>
            <person name="Sonjak S."/>
            <person name="Turk M."/>
            <person name="Zajc J."/>
            <person name="Zalar P."/>
            <person name="Grube M."/>
            <person name="Sun H."/>
            <person name="Han J."/>
            <person name="Sharma A."/>
            <person name="Chiniquy J."/>
            <person name="Ngan C.Y."/>
            <person name="Lipzen A."/>
            <person name="Barry K."/>
            <person name="Grigoriev I.V."/>
            <person name="Gunde-Cimerman N."/>
        </authorList>
    </citation>
    <scope>NUCLEOTIDE SEQUENCE [LARGE SCALE GENOMIC DNA]</scope>
    <source>
        <strain evidence="2 3">CBS 110374</strain>
    </source>
</reference>
<dbReference type="Proteomes" id="UP000030672">
    <property type="component" value="Unassembled WGS sequence"/>
</dbReference>
<feature type="region of interest" description="Disordered" evidence="1">
    <location>
        <begin position="217"/>
        <end position="277"/>
    </location>
</feature>
<evidence type="ECO:0000256" key="1">
    <source>
        <dbReference type="SAM" id="MobiDB-lite"/>
    </source>
</evidence>